<dbReference type="CDD" id="cd01948">
    <property type="entry name" value="EAL"/>
    <property type="match status" value="1"/>
</dbReference>
<dbReference type="PANTHER" id="PTHR33121">
    <property type="entry name" value="CYCLIC DI-GMP PHOSPHODIESTERASE PDEF"/>
    <property type="match status" value="1"/>
</dbReference>
<dbReference type="Pfam" id="PF00990">
    <property type="entry name" value="GGDEF"/>
    <property type="match status" value="1"/>
</dbReference>
<dbReference type="InterPro" id="IPR050706">
    <property type="entry name" value="Cyclic-di-GMP_PDE-like"/>
</dbReference>
<evidence type="ECO:0000259" key="1">
    <source>
        <dbReference type="PROSITE" id="PS50883"/>
    </source>
</evidence>
<dbReference type="PROSITE" id="PS50887">
    <property type="entry name" value="GGDEF"/>
    <property type="match status" value="1"/>
</dbReference>
<evidence type="ECO:0000313" key="3">
    <source>
        <dbReference type="EMBL" id="MET2832651.1"/>
    </source>
</evidence>
<dbReference type="Gene3D" id="3.20.20.450">
    <property type="entry name" value="EAL domain"/>
    <property type="match status" value="1"/>
</dbReference>
<dbReference type="CDD" id="cd01949">
    <property type="entry name" value="GGDEF"/>
    <property type="match status" value="1"/>
</dbReference>
<dbReference type="PANTHER" id="PTHR33121:SF70">
    <property type="entry name" value="SIGNALING PROTEIN YKOW"/>
    <property type="match status" value="1"/>
</dbReference>
<sequence length="520" mass="57743">MLSETDPTGDRVARLERRLQRERRAREEAEWLLEAKSLELYNANSHLTVLANDLEMRVLDRTHELEASRQQAMFLAERDPLTTLANRFSFARDLDAAIRAAQLQGGSVQLLFVDLDRFKEINDNYGHAVGDAVLLGVADRLRAICGGQELAGRLGGDEFGVICVTPVHSERAREIATKVMEAMGKPIDCGRLQLIVSCSVGIASFPRDAADSPTLQRFADIALYRSKSAGRSTWTEFDDTMAAELESRQGLEAELRNAVAAGEIEPWYQPIISTQSNSVVGVEALARWQHAERGLILPGLFIPLAEESSLIVELGQAMIDRCCREMYPLIREGHLDYVSINLSTRHLRSPSVVEQIARTLARYRFPPSALQLEITESLLLIDFDQAEERLSHFRALGIRIALDDFGAGYSSLSYIRRLPLDVIKIDRSFARDISADRQAEAVVKAIVQLAQALELHIVAEGIETESQALRLTSCGCFVQQGYLFGQPMPLNEITQYLLAGDLEGGANPTHFAQRVLASRA</sequence>
<dbReference type="Pfam" id="PF00563">
    <property type="entry name" value="EAL"/>
    <property type="match status" value="1"/>
</dbReference>
<dbReference type="InterPro" id="IPR043128">
    <property type="entry name" value="Rev_trsase/Diguanyl_cyclase"/>
</dbReference>
<dbReference type="PROSITE" id="PS50883">
    <property type="entry name" value="EAL"/>
    <property type="match status" value="1"/>
</dbReference>
<dbReference type="SMART" id="SM00052">
    <property type="entry name" value="EAL"/>
    <property type="match status" value="1"/>
</dbReference>
<dbReference type="InterPro" id="IPR029787">
    <property type="entry name" value="Nucleotide_cyclase"/>
</dbReference>
<comment type="caution">
    <text evidence="3">The sequence shown here is derived from an EMBL/GenBank/DDBJ whole genome shotgun (WGS) entry which is preliminary data.</text>
</comment>
<dbReference type="SUPFAM" id="SSF141868">
    <property type="entry name" value="EAL domain-like"/>
    <property type="match status" value="1"/>
</dbReference>
<protein>
    <submittedName>
        <fullName evidence="3">EAL domain-containing protein</fullName>
    </submittedName>
</protein>
<dbReference type="SMART" id="SM00267">
    <property type="entry name" value="GGDEF"/>
    <property type="match status" value="1"/>
</dbReference>
<organism evidence="3 4">
    <name type="scientific">Mesorhizobium shangrilense</name>
    <dbReference type="NCBI Taxonomy" id="460060"/>
    <lineage>
        <taxon>Bacteria</taxon>
        <taxon>Pseudomonadati</taxon>
        <taxon>Pseudomonadota</taxon>
        <taxon>Alphaproteobacteria</taxon>
        <taxon>Hyphomicrobiales</taxon>
        <taxon>Phyllobacteriaceae</taxon>
        <taxon>Mesorhizobium</taxon>
    </lineage>
</organism>
<dbReference type="EMBL" id="JBEWSZ010000011">
    <property type="protein sequence ID" value="MET2832651.1"/>
    <property type="molecule type" value="Genomic_DNA"/>
</dbReference>
<keyword evidence="4" id="KW-1185">Reference proteome</keyword>
<dbReference type="SUPFAM" id="SSF55073">
    <property type="entry name" value="Nucleotide cyclase"/>
    <property type="match status" value="1"/>
</dbReference>
<evidence type="ECO:0000313" key="4">
    <source>
        <dbReference type="Proteomes" id="UP001548832"/>
    </source>
</evidence>
<name>A0ABV2DRK6_9HYPH</name>
<feature type="domain" description="EAL" evidence="1">
    <location>
        <begin position="248"/>
        <end position="501"/>
    </location>
</feature>
<proteinExistence type="predicted"/>
<dbReference type="Gene3D" id="3.30.70.270">
    <property type="match status" value="1"/>
</dbReference>
<dbReference type="RefSeq" id="WP_354464868.1">
    <property type="nucleotide sequence ID" value="NZ_JBEWSZ010000011.1"/>
</dbReference>
<dbReference type="NCBIfam" id="TIGR00254">
    <property type="entry name" value="GGDEF"/>
    <property type="match status" value="1"/>
</dbReference>
<accession>A0ABV2DRK6</accession>
<reference evidence="3 4" key="1">
    <citation type="submission" date="2024-06" db="EMBL/GenBank/DDBJ databases">
        <authorList>
            <person name="Kim D.-U."/>
        </authorList>
    </citation>
    <scope>NUCLEOTIDE SEQUENCE [LARGE SCALE GENOMIC DNA]</scope>
    <source>
        <strain evidence="3 4">KACC15460</strain>
    </source>
</reference>
<evidence type="ECO:0000259" key="2">
    <source>
        <dbReference type="PROSITE" id="PS50887"/>
    </source>
</evidence>
<gene>
    <name evidence="3" type="ORF">ABVQ20_37580</name>
</gene>
<dbReference type="Proteomes" id="UP001548832">
    <property type="component" value="Unassembled WGS sequence"/>
</dbReference>
<dbReference type="InterPro" id="IPR035919">
    <property type="entry name" value="EAL_sf"/>
</dbReference>
<dbReference type="InterPro" id="IPR000160">
    <property type="entry name" value="GGDEF_dom"/>
</dbReference>
<dbReference type="InterPro" id="IPR001633">
    <property type="entry name" value="EAL_dom"/>
</dbReference>
<feature type="domain" description="GGDEF" evidence="2">
    <location>
        <begin position="106"/>
        <end position="239"/>
    </location>
</feature>